<name>A0A518GAW7_9BACT</name>
<organism evidence="1 2">
    <name type="scientific">Aureliella helgolandensis</name>
    <dbReference type="NCBI Taxonomy" id="2527968"/>
    <lineage>
        <taxon>Bacteria</taxon>
        <taxon>Pseudomonadati</taxon>
        <taxon>Planctomycetota</taxon>
        <taxon>Planctomycetia</taxon>
        <taxon>Pirellulales</taxon>
        <taxon>Pirellulaceae</taxon>
        <taxon>Aureliella</taxon>
    </lineage>
</organism>
<accession>A0A518GAW7</accession>
<evidence type="ECO:0000313" key="1">
    <source>
        <dbReference type="EMBL" id="QDV25680.1"/>
    </source>
</evidence>
<proteinExistence type="predicted"/>
<dbReference type="AlphaFoldDB" id="A0A518GAW7"/>
<reference evidence="1 2" key="1">
    <citation type="submission" date="2019-02" db="EMBL/GenBank/DDBJ databases">
        <title>Deep-cultivation of Planctomycetes and their phenomic and genomic characterization uncovers novel biology.</title>
        <authorList>
            <person name="Wiegand S."/>
            <person name="Jogler M."/>
            <person name="Boedeker C."/>
            <person name="Pinto D."/>
            <person name="Vollmers J."/>
            <person name="Rivas-Marin E."/>
            <person name="Kohn T."/>
            <person name="Peeters S.H."/>
            <person name="Heuer A."/>
            <person name="Rast P."/>
            <person name="Oberbeckmann S."/>
            <person name="Bunk B."/>
            <person name="Jeske O."/>
            <person name="Meyerdierks A."/>
            <person name="Storesund J.E."/>
            <person name="Kallscheuer N."/>
            <person name="Luecker S."/>
            <person name="Lage O.M."/>
            <person name="Pohl T."/>
            <person name="Merkel B.J."/>
            <person name="Hornburger P."/>
            <person name="Mueller R.-W."/>
            <person name="Bruemmer F."/>
            <person name="Labrenz M."/>
            <person name="Spormann A.M."/>
            <person name="Op den Camp H."/>
            <person name="Overmann J."/>
            <person name="Amann R."/>
            <person name="Jetten M.S.M."/>
            <person name="Mascher T."/>
            <person name="Medema M.H."/>
            <person name="Devos D.P."/>
            <person name="Kaster A.-K."/>
            <person name="Ovreas L."/>
            <person name="Rohde M."/>
            <person name="Galperin M.Y."/>
            <person name="Jogler C."/>
        </authorList>
    </citation>
    <scope>NUCLEOTIDE SEQUENCE [LARGE SCALE GENOMIC DNA]</scope>
    <source>
        <strain evidence="1 2">Q31a</strain>
    </source>
</reference>
<keyword evidence="2" id="KW-1185">Reference proteome</keyword>
<dbReference type="KEGG" id="ahel:Q31a_40070"/>
<evidence type="ECO:0000313" key="2">
    <source>
        <dbReference type="Proteomes" id="UP000318017"/>
    </source>
</evidence>
<sequence>MMRLFFRRFMRIAVFQTGCCDATRCNLASQPQCRAFLIRTVEAKAQAMRNQWPVTSSLTIRRSAIQEQLTLEFQKMNGTQR</sequence>
<dbReference type="EMBL" id="CP036298">
    <property type="protein sequence ID" value="QDV25680.1"/>
    <property type="molecule type" value="Genomic_DNA"/>
</dbReference>
<gene>
    <name evidence="1" type="ORF">Q31a_40070</name>
</gene>
<protein>
    <submittedName>
        <fullName evidence="1">Uncharacterized protein</fullName>
    </submittedName>
</protein>
<dbReference type="Proteomes" id="UP000318017">
    <property type="component" value="Chromosome"/>
</dbReference>